<protein>
    <recommendedName>
        <fullName evidence="8">Sugar transporter</fullName>
    </recommendedName>
</protein>
<evidence type="ECO:0000256" key="1">
    <source>
        <dbReference type="ARBA" id="ARBA00004370"/>
    </source>
</evidence>
<feature type="transmembrane region" description="Helical" evidence="5">
    <location>
        <begin position="21"/>
        <end position="37"/>
    </location>
</feature>
<dbReference type="EMBL" id="OU963869">
    <property type="protein sequence ID" value="CAH0394104.1"/>
    <property type="molecule type" value="Genomic_DNA"/>
</dbReference>
<feature type="transmembrane region" description="Helical" evidence="5">
    <location>
        <begin position="168"/>
        <end position="186"/>
    </location>
</feature>
<sequence>MYSGEIAETGLHGMLSTIFKLMFYSGMLLMIIVAPYMNYTTISYMGLTFSLLFFFSLFYIPDTPYYYCAVKKEREAFQSLKWLRNQDKTENASVLNKELAMIKVAIEKVMGEDSGFRGLIMKPSNRQALFIVLGLFILQRMIGLNTIIGYGSITLPKGHPFITPQTGMISFVVALFISSALIALFIDRIGTKPLLISSSIGCGFCTSVIAVYYWCDRTNGKAAVAGFFWVPYLFFVLEAFVFSIGVGVVPTVYLSQLFPINVVGQASAASVIVASFVTFVINKAYFYVGVQFGIFMMYVFFSMSAFGCAAFTHFFAIETRKKRDAEIVPVGSVIETASARK</sequence>
<feature type="transmembrane region" description="Helical" evidence="5">
    <location>
        <begin position="226"/>
        <end position="254"/>
    </location>
</feature>
<name>A0A9P0F695_BEMTA</name>
<reference evidence="6" key="1">
    <citation type="submission" date="2021-12" db="EMBL/GenBank/DDBJ databases">
        <authorList>
            <person name="King R."/>
        </authorList>
    </citation>
    <scope>NUCLEOTIDE SEQUENCE</scope>
</reference>
<dbReference type="Pfam" id="PF00083">
    <property type="entry name" value="Sugar_tr"/>
    <property type="match status" value="1"/>
</dbReference>
<dbReference type="PANTHER" id="PTHR48021:SF46">
    <property type="entry name" value="MAJOR FACILITATOR SUPERFAMILY (MFS) PROFILE DOMAIN-CONTAINING PROTEIN"/>
    <property type="match status" value="1"/>
</dbReference>
<evidence type="ECO:0000256" key="4">
    <source>
        <dbReference type="ARBA" id="ARBA00023136"/>
    </source>
</evidence>
<feature type="transmembrane region" description="Helical" evidence="5">
    <location>
        <begin position="128"/>
        <end position="148"/>
    </location>
</feature>
<dbReference type="SUPFAM" id="SSF103473">
    <property type="entry name" value="MFS general substrate transporter"/>
    <property type="match status" value="1"/>
</dbReference>
<dbReference type="InterPro" id="IPR036259">
    <property type="entry name" value="MFS_trans_sf"/>
</dbReference>
<feature type="transmembrane region" description="Helical" evidence="5">
    <location>
        <begin position="193"/>
        <end position="214"/>
    </location>
</feature>
<keyword evidence="2 5" id="KW-0812">Transmembrane</keyword>
<accession>A0A9P0F695</accession>
<dbReference type="Proteomes" id="UP001152759">
    <property type="component" value="Chromosome 8"/>
</dbReference>
<evidence type="ECO:0000313" key="7">
    <source>
        <dbReference type="Proteomes" id="UP001152759"/>
    </source>
</evidence>
<evidence type="ECO:0000256" key="2">
    <source>
        <dbReference type="ARBA" id="ARBA00022692"/>
    </source>
</evidence>
<feature type="transmembrane region" description="Helical" evidence="5">
    <location>
        <begin position="294"/>
        <end position="317"/>
    </location>
</feature>
<dbReference type="PANTHER" id="PTHR48021">
    <property type="match status" value="1"/>
</dbReference>
<dbReference type="InterPro" id="IPR005828">
    <property type="entry name" value="MFS_sugar_transport-like"/>
</dbReference>
<organism evidence="6 7">
    <name type="scientific">Bemisia tabaci</name>
    <name type="common">Sweetpotato whitefly</name>
    <name type="synonym">Aleurodes tabaci</name>
    <dbReference type="NCBI Taxonomy" id="7038"/>
    <lineage>
        <taxon>Eukaryota</taxon>
        <taxon>Metazoa</taxon>
        <taxon>Ecdysozoa</taxon>
        <taxon>Arthropoda</taxon>
        <taxon>Hexapoda</taxon>
        <taxon>Insecta</taxon>
        <taxon>Pterygota</taxon>
        <taxon>Neoptera</taxon>
        <taxon>Paraneoptera</taxon>
        <taxon>Hemiptera</taxon>
        <taxon>Sternorrhyncha</taxon>
        <taxon>Aleyrodoidea</taxon>
        <taxon>Aleyrodidae</taxon>
        <taxon>Aleyrodinae</taxon>
        <taxon>Bemisia</taxon>
    </lineage>
</organism>
<dbReference type="GO" id="GO:0016020">
    <property type="term" value="C:membrane"/>
    <property type="evidence" value="ECO:0007669"/>
    <property type="project" value="UniProtKB-SubCell"/>
</dbReference>
<dbReference type="Gene3D" id="1.20.1250.20">
    <property type="entry name" value="MFS general substrate transporter like domains"/>
    <property type="match status" value="1"/>
</dbReference>
<feature type="transmembrane region" description="Helical" evidence="5">
    <location>
        <begin position="266"/>
        <end position="288"/>
    </location>
</feature>
<evidence type="ECO:0000256" key="5">
    <source>
        <dbReference type="SAM" id="Phobius"/>
    </source>
</evidence>
<evidence type="ECO:0000313" key="6">
    <source>
        <dbReference type="EMBL" id="CAH0394104.1"/>
    </source>
</evidence>
<dbReference type="GO" id="GO:0022857">
    <property type="term" value="F:transmembrane transporter activity"/>
    <property type="evidence" value="ECO:0007669"/>
    <property type="project" value="InterPro"/>
</dbReference>
<keyword evidence="3 5" id="KW-1133">Transmembrane helix</keyword>
<proteinExistence type="predicted"/>
<dbReference type="InterPro" id="IPR050549">
    <property type="entry name" value="MFS_Trehalose_Transporter"/>
</dbReference>
<dbReference type="AlphaFoldDB" id="A0A9P0F695"/>
<evidence type="ECO:0008006" key="8">
    <source>
        <dbReference type="Google" id="ProtNLM"/>
    </source>
</evidence>
<gene>
    <name evidence="6" type="ORF">BEMITA_LOCUS12441</name>
</gene>
<comment type="subcellular location">
    <subcellularLocation>
        <location evidence="1">Membrane</location>
    </subcellularLocation>
</comment>
<keyword evidence="4 5" id="KW-0472">Membrane</keyword>
<evidence type="ECO:0000256" key="3">
    <source>
        <dbReference type="ARBA" id="ARBA00022989"/>
    </source>
</evidence>
<keyword evidence="7" id="KW-1185">Reference proteome</keyword>
<feature type="transmembrane region" description="Helical" evidence="5">
    <location>
        <begin position="43"/>
        <end position="61"/>
    </location>
</feature>